<sequence length="650" mass="77494">MYCSPAIPNNLATNQDFRSSKLRCDCHLQWIVKWSRDNSVKIQDTTVCAMPSDVKGRPVKDLKKKDLHCERPLELPLFDLQPSTNQIVFEGDKLPFECRAFKSDEHSEMFWIREGKRLSTNRTAGIFLHEMYIHDRQIMITRLVIEKLAKSHQGIWECQVTTPRGNVSESVNVVVIPSNALYCSRERVRTPKGMYLWKKTVTGIQVEQLCNFGRNQFATYFCNEYGHWQDLDVSKCDYVIELTRKLSNLATGGQVYTIMLETASKILDLNEKLLIRAQQNNNSCSRIIKSIEVISKHILLSNNHWTGDTNNIYTEGYNSSFLPGSHKKGKFLFIFFLTFYTFSCFVPLFFSLTFSSLFSHIFCFFFFLLLSFLSLFSLFFFDFFLSFFTFFFLLLSFLSLFSLFTFPLFFHIFFTFSSLFSHIFSFFSFFLFFLFSFLTFAFLFSHIFSFFSFFIFSFSFFSFLLTFSSLFSHIFFFFFFFYLFFLFFFYFFHYFCFIQFFFLAFFPIYLFFCFFFSFFSFLLIFFSLFFLFLFTLVGYSITNLSDPVVLTFQTPHVDHSLLRAVYWDFYSNNGLGEWRTDGCNIVSHYRNVTTVHCYHLTNFAILQVVIFAFFSFSLFSFDFIFFFAHFFLSFCFHFFLHIFFLFFPSF</sequence>
<evidence type="ECO:0000256" key="5">
    <source>
        <dbReference type="ARBA" id="ARBA00022729"/>
    </source>
</evidence>
<evidence type="ECO:0000256" key="3">
    <source>
        <dbReference type="ARBA" id="ARBA00022614"/>
    </source>
</evidence>
<feature type="transmembrane region" description="Helical" evidence="10">
    <location>
        <begin position="450"/>
        <end position="467"/>
    </location>
</feature>
<dbReference type="InterPro" id="IPR013151">
    <property type="entry name" value="Immunoglobulin_dom"/>
</dbReference>
<dbReference type="Gene3D" id="2.60.220.50">
    <property type="match status" value="1"/>
</dbReference>
<dbReference type="InterPro" id="IPR032675">
    <property type="entry name" value="LRR_dom_sf"/>
</dbReference>
<feature type="transmembrane region" description="Helical" evidence="10">
    <location>
        <begin position="623"/>
        <end position="647"/>
    </location>
</feature>
<protein>
    <submittedName>
        <fullName evidence="12">ADGRA3</fullName>
    </submittedName>
</protein>
<evidence type="ECO:0000256" key="4">
    <source>
        <dbReference type="ARBA" id="ARBA00022692"/>
    </source>
</evidence>
<evidence type="ECO:0000256" key="2">
    <source>
        <dbReference type="ARBA" id="ARBA00007343"/>
    </source>
</evidence>
<name>A0A812D8D3_ACAPH</name>
<dbReference type="InterPro" id="IPR000203">
    <property type="entry name" value="GPS"/>
</dbReference>
<keyword evidence="3" id="KW-0433">Leucine-rich repeat</keyword>
<dbReference type="InterPro" id="IPR000483">
    <property type="entry name" value="Cys-rich_flank_reg_C"/>
</dbReference>
<dbReference type="PANTHER" id="PTHR45930:SF4">
    <property type="entry name" value="ADHESION G PROTEIN-COUPLED RECEPTOR A3"/>
    <property type="match status" value="1"/>
</dbReference>
<dbReference type="Pfam" id="PF01825">
    <property type="entry name" value="GPS"/>
    <property type="match status" value="1"/>
</dbReference>
<comment type="similarity">
    <text evidence="2">Belongs to the G-protein coupled receptor 2 family. Adhesion G-protein coupled receptor (ADGR) subfamily.</text>
</comment>
<dbReference type="OrthoDB" id="10031018at2759"/>
<feature type="transmembrane region" description="Helical" evidence="10">
    <location>
        <begin position="387"/>
        <end position="416"/>
    </location>
</feature>
<dbReference type="InterPro" id="IPR051963">
    <property type="entry name" value="Adhesion_GPCR_A"/>
</dbReference>
<dbReference type="SUPFAM" id="SSF48726">
    <property type="entry name" value="Immunoglobulin"/>
    <property type="match status" value="1"/>
</dbReference>
<reference evidence="12" key="1">
    <citation type="submission" date="2021-01" db="EMBL/GenBank/DDBJ databases">
        <authorList>
            <person name="Li R."/>
            <person name="Bekaert M."/>
        </authorList>
    </citation>
    <scope>NUCLEOTIDE SEQUENCE</scope>
    <source>
        <strain evidence="12">Farmed</strain>
    </source>
</reference>
<keyword evidence="8 10" id="KW-0472">Membrane</keyword>
<evidence type="ECO:0000256" key="8">
    <source>
        <dbReference type="ARBA" id="ARBA00023136"/>
    </source>
</evidence>
<dbReference type="InterPro" id="IPR058808">
    <property type="entry name" value="GAIN_ADGRA2/3"/>
</dbReference>
<dbReference type="InterPro" id="IPR003599">
    <property type="entry name" value="Ig_sub"/>
</dbReference>
<dbReference type="Gene3D" id="3.80.10.10">
    <property type="entry name" value="Ribonuclease Inhibitor"/>
    <property type="match status" value="1"/>
</dbReference>
<evidence type="ECO:0000313" key="12">
    <source>
        <dbReference type="EMBL" id="CAE1289747.1"/>
    </source>
</evidence>
<evidence type="ECO:0000256" key="7">
    <source>
        <dbReference type="ARBA" id="ARBA00022989"/>
    </source>
</evidence>
<dbReference type="Pfam" id="PF26588">
    <property type="entry name" value="GAIN_ADGRA3"/>
    <property type="match status" value="1"/>
</dbReference>
<accession>A0A812D8D3</accession>
<dbReference type="InterPro" id="IPR007110">
    <property type="entry name" value="Ig-like_dom"/>
</dbReference>
<dbReference type="Gene3D" id="2.60.40.10">
    <property type="entry name" value="Immunoglobulins"/>
    <property type="match status" value="1"/>
</dbReference>
<feature type="transmembrane region" description="Helical" evidence="10">
    <location>
        <begin position="357"/>
        <end position="381"/>
    </location>
</feature>
<dbReference type="PANTHER" id="PTHR45930">
    <property type="entry name" value="G-PROTEIN COUPLED RECEPTOR 124-LIKE PROTEIN"/>
    <property type="match status" value="1"/>
</dbReference>
<dbReference type="SMART" id="SM00303">
    <property type="entry name" value="GPS"/>
    <property type="match status" value="1"/>
</dbReference>
<keyword evidence="6" id="KW-0677">Repeat</keyword>
<keyword evidence="5" id="KW-0732">Signal</keyword>
<feature type="transmembrane region" description="Helical" evidence="10">
    <location>
        <begin position="508"/>
        <end position="534"/>
    </location>
</feature>
<dbReference type="SUPFAM" id="SSF111418">
    <property type="entry name" value="Hormone receptor domain"/>
    <property type="match status" value="1"/>
</dbReference>
<evidence type="ECO:0000256" key="9">
    <source>
        <dbReference type="ARBA" id="ARBA00023170"/>
    </source>
</evidence>
<comment type="caution">
    <text evidence="12">The sequence shown here is derived from an EMBL/GenBank/DDBJ whole genome shotgun (WGS) entry which is preliminary data.</text>
</comment>
<evidence type="ECO:0000313" key="13">
    <source>
        <dbReference type="Proteomes" id="UP000597762"/>
    </source>
</evidence>
<keyword evidence="7 10" id="KW-1133">Transmembrane helix</keyword>
<evidence type="ECO:0000256" key="10">
    <source>
        <dbReference type="SAM" id="Phobius"/>
    </source>
</evidence>
<evidence type="ECO:0000256" key="6">
    <source>
        <dbReference type="ARBA" id="ARBA00022737"/>
    </source>
</evidence>
<comment type="subcellular location">
    <subcellularLocation>
        <location evidence="1">Membrane</location>
    </subcellularLocation>
</comment>
<evidence type="ECO:0000256" key="1">
    <source>
        <dbReference type="ARBA" id="ARBA00004370"/>
    </source>
</evidence>
<feature type="transmembrane region" description="Helical" evidence="10">
    <location>
        <begin position="331"/>
        <end position="350"/>
    </location>
</feature>
<proteinExistence type="inferred from homology"/>
<dbReference type="InterPro" id="IPR046338">
    <property type="entry name" value="GAIN_dom_sf"/>
</dbReference>
<feature type="transmembrane region" description="Helical" evidence="10">
    <location>
        <begin position="423"/>
        <end position="444"/>
    </location>
</feature>
<dbReference type="Proteomes" id="UP000597762">
    <property type="component" value="Unassembled WGS sequence"/>
</dbReference>
<feature type="transmembrane region" description="Helical" evidence="10">
    <location>
        <begin position="597"/>
        <end position="617"/>
    </location>
</feature>
<keyword evidence="9" id="KW-0675">Receptor</keyword>
<dbReference type="SMART" id="SM00409">
    <property type="entry name" value="IG"/>
    <property type="match status" value="1"/>
</dbReference>
<gene>
    <name evidence="12" type="ORF">SPHA_47813</name>
</gene>
<dbReference type="GO" id="GO:0007166">
    <property type="term" value="P:cell surface receptor signaling pathway"/>
    <property type="evidence" value="ECO:0007669"/>
    <property type="project" value="TreeGrafter"/>
</dbReference>
<feature type="domain" description="Ig-like" evidence="11">
    <location>
        <begin position="76"/>
        <end position="174"/>
    </location>
</feature>
<dbReference type="Pfam" id="PF01463">
    <property type="entry name" value="LRRCT"/>
    <property type="match status" value="1"/>
</dbReference>
<keyword evidence="13" id="KW-1185">Reference proteome</keyword>
<dbReference type="EMBL" id="CAHIKZ030002630">
    <property type="protein sequence ID" value="CAE1289747.1"/>
    <property type="molecule type" value="Genomic_DNA"/>
</dbReference>
<feature type="transmembrane region" description="Helical" evidence="10">
    <location>
        <begin position="474"/>
        <end position="502"/>
    </location>
</feature>
<keyword evidence="4 10" id="KW-0812">Transmembrane</keyword>
<dbReference type="Pfam" id="PF00047">
    <property type="entry name" value="ig"/>
    <property type="match status" value="1"/>
</dbReference>
<dbReference type="GO" id="GO:0004930">
    <property type="term" value="F:G protein-coupled receptor activity"/>
    <property type="evidence" value="ECO:0007669"/>
    <property type="project" value="InterPro"/>
</dbReference>
<evidence type="ECO:0000259" key="11">
    <source>
        <dbReference type="PROSITE" id="PS50835"/>
    </source>
</evidence>
<dbReference type="SMART" id="SM00082">
    <property type="entry name" value="LRRCT"/>
    <property type="match status" value="1"/>
</dbReference>
<dbReference type="PROSITE" id="PS50835">
    <property type="entry name" value="IG_LIKE"/>
    <property type="match status" value="1"/>
</dbReference>
<dbReference type="InterPro" id="IPR013783">
    <property type="entry name" value="Ig-like_fold"/>
</dbReference>
<organism evidence="12 13">
    <name type="scientific">Acanthosepion pharaonis</name>
    <name type="common">Pharaoh cuttlefish</name>
    <name type="synonym">Sepia pharaonis</name>
    <dbReference type="NCBI Taxonomy" id="158019"/>
    <lineage>
        <taxon>Eukaryota</taxon>
        <taxon>Metazoa</taxon>
        <taxon>Spiralia</taxon>
        <taxon>Lophotrochozoa</taxon>
        <taxon>Mollusca</taxon>
        <taxon>Cephalopoda</taxon>
        <taxon>Coleoidea</taxon>
        <taxon>Decapodiformes</taxon>
        <taxon>Sepiida</taxon>
        <taxon>Sepiina</taxon>
        <taxon>Sepiidae</taxon>
        <taxon>Acanthosepion</taxon>
    </lineage>
</organism>
<dbReference type="GO" id="GO:0005886">
    <property type="term" value="C:plasma membrane"/>
    <property type="evidence" value="ECO:0007669"/>
    <property type="project" value="TreeGrafter"/>
</dbReference>
<dbReference type="InterPro" id="IPR036445">
    <property type="entry name" value="GPCR_2_extracell_dom_sf"/>
</dbReference>
<dbReference type="AlphaFoldDB" id="A0A812D8D3"/>
<dbReference type="InterPro" id="IPR036179">
    <property type="entry name" value="Ig-like_dom_sf"/>
</dbReference>